<dbReference type="InterPro" id="IPR019734">
    <property type="entry name" value="TPR_rpt"/>
</dbReference>
<accession>A0ABS9HU71</accession>
<dbReference type="Gene3D" id="1.10.10.10">
    <property type="entry name" value="Winged helix-like DNA-binding domain superfamily/Winged helix DNA-binding domain"/>
    <property type="match status" value="1"/>
</dbReference>
<feature type="domain" description="OmpR/PhoB-type" evidence="5">
    <location>
        <begin position="1"/>
        <end position="96"/>
    </location>
</feature>
<dbReference type="SMART" id="SM00028">
    <property type="entry name" value="TPR"/>
    <property type="match status" value="4"/>
</dbReference>
<evidence type="ECO:0000256" key="3">
    <source>
        <dbReference type="PROSITE-ProRule" id="PRU01091"/>
    </source>
</evidence>
<evidence type="ECO:0000256" key="2">
    <source>
        <dbReference type="PROSITE-ProRule" id="PRU00339"/>
    </source>
</evidence>
<feature type="region of interest" description="Disordered" evidence="4">
    <location>
        <begin position="103"/>
        <end position="127"/>
    </location>
</feature>
<dbReference type="EMBL" id="JAKJPO010000005">
    <property type="protein sequence ID" value="MCF7222233.1"/>
    <property type="molecule type" value="Genomic_DNA"/>
</dbReference>
<dbReference type="InterPro" id="IPR016032">
    <property type="entry name" value="Sig_transdc_resp-reg_C-effctor"/>
</dbReference>
<dbReference type="CDD" id="cd00383">
    <property type="entry name" value="trans_reg_C"/>
    <property type="match status" value="1"/>
</dbReference>
<reference evidence="6" key="1">
    <citation type="submission" date="2022-01" db="EMBL/GenBank/DDBJ databases">
        <title>Lysobacter chinensis sp. nov., a bacterium isolated from cow dung compost.</title>
        <authorList>
            <person name="Liu Y."/>
        </authorList>
    </citation>
    <scope>NUCLEOTIDE SEQUENCE</scope>
    <source>
        <strain evidence="6">TLK-CK17</strain>
    </source>
</reference>
<proteinExistence type="predicted"/>
<dbReference type="PROSITE" id="PS51755">
    <property type="entry name" value="OMPR_PHOB"/>
    <property type="match status" value="1"/>
</dbReference>
<organism evidence="6 7">
    <name type="scientific">Marilutibacter chinensis</name>
    <dbReference type="NCBI Taxonomy" id="2912247"/>
    <lineage>
        <taxon>Bacteria</taxon>
        <taxon>Pseudomonadati</taxon>
        <taxon>Pseudomonadota</taxon>
        <taxon>Gammaproteobacteria</taxon>
        <taxon>Lysobacterales</taxon>
        <taxon>Lysobacteraceae</taxon>
        <taxon>Marilutibacter</taxon>
    </lineage>
</organism>
<keyword evidence="1 3" id="KW-0238">DNA-binding</keyword>
<name>A0ABS9HU71_9GAMM</name>
<dbReference type="PANTHER" id="PTHR12558">
    <property type="entry name" value="CELL DIVISION CYCLE 16,23,27"/>
    <property type="match status" value="1"/>
</dbReference>
<protein>
    <submittedName>
        <fullName evidence="6">Winged helix-turn-helix domain-containing protein</fullName>
    </submittedName>
</protein>
<comment type="caution">
    <text evidence="6">The sequence shown here is derived from an EMBL/GenBank/DDBJ whole genome shotgun (WGS) entry which is preliminary data.</text>
</comment>
<dbReference type="InterPro" id="IPR001867">
    <property type="entry name" value="OmpR/PhoB-type_DNA-bd"/>
</dbReference>
<dbReference type="SUPFAM" id="SSF46894">
    <property type="entry name" value="C-terminal effector domain of the bipartite response regulators"/>
    <property type="match status" value="1"/>
</dbReference>
<evidence type="ECO:0000313" key="6">
    <source>
        <dbReference type="EMBL" id="MCF7222233.1"/>
    </source>
</evidence>
<dbReference type="Proteomes" id="UP001430796">
    <property type="component" value="Unassembled WGS sequence"/>
</dbReference>
<evidence type="ECO:0000313" key="7">
    <source>
        <dbReference type="Proteomes" id="UP001430796"/>
    </source>
</evidence>
<evidence type="ECO:0000256" key="4">
    <source>
        <dbReference type="SAM" id="MobiDB-lite"/>
    </source>
</evidence>
<keyword evidence="7" id="KW-1185">Reference proteome</keyword>
<dbReference type="Pfam" id="PF00515">
    <property type="entry name" value="TPR_1"/>
    <property type="match status" value="1"/>
</dbReference>
<dbReference type="SMART" id="SM00862">
    <property type="entry name" value="Trans_reg_C"/>
    <property type="match status" value="1"/>
</dbReference>
<dbReference type="SUPFAM" id="SSF48452">
    <property type="entry name" value="TPR-like"/>
    <property type="match status" value="2"/>
</dbReference>
<evidence type="ECO:0000256" key="1">
    <source>
        <dbReference type="ARBA" id="ARBA00023125"/>
    </source>
</evidence>
<evidence type="ECO:0000259" key="5">
    <source>
        <dbReference type="PROSITE" id="PS51755"/>
    </source>
</evidence>
<dbReference type="Gene3D" id="1.25.40.10">
    <property type="entry name" value="Tetratricopeptide repeat domain"/>
    <property type="match status" value="2"/>
</dbReference>
<dbReference type="RefSeq" id="WP_237054662.1">
    <property type="nucleotide sequence ID" value="NZ_JAKJPO010000005.1"/>
</dbReference>
<dbReference type="InterPro" id="IPR036388">
    <property type="entry name" value="WH-like_DNA-bd_sf"/>
</dbReference>
<sequence length="436" mass="47416">MRTGEWRATRASGELSGPEGTLRLEPKVMDLLFLLASRPGEVIGRESIMNALWPGIVVGDDSLARSVFKLRQALGDDARSPRYVETIAKRGYRWCAPVEWNLADGEQPDATPGTGDPSPRAVSPRGSRAWRRPAAVALIAGVALISAWAWREASRADDGSAAGRTGGMAEVREREALLARADDAYFQFSRTDNEAAIELYQRVLGVHPDDPAAMAGLANALVQRGLRWPRTGGVERVEFRRLGDALANGHLRREPQRAQVERARLLAERAVELAPASSAALKALGFVASAQGRFDDALAAYRRAVELDPDAWGPMINIGDVLGIIGRDAEAQAWFERAYAAMERGYADNPARVRPWQADLGVLIAARLHAQGDRTAAEAWYRRVLRHAPLDAAATSGLAAVLRQAGDTDQAARLCTELRQRTDRGCEGDVAQRPQP</sequence>
<feature type="DNA-binding region" description="OmpR/PhoB-type" evidence="3">
    <location>
        <begin position="1"/>
        <end position="96"/>
    </location>
</feature>
<reference evidence="6" key="2">
    <citation type="submission" date="2022-01" db="EMBL/GenBank/DDBJ databases">
        <authorList>
            <person name="Zhou L.Y."/>
        </authorList>
    </citation>
    <scope>NUCLEOTIDE SEQUENCE</scope>
    <source>
        <strain evidence="6">TLK-CK17</strain>
    </source>
</reference>
<gene>
    <name evidence="6" type="ORF">L3V18_10610</name>
</gene>
<feature type="repeat" description="TPR" evidence="2">
    <location>
        <begin position="278"/>
        <end position="311"/>
    </location>
</feature>
<dbReference type="Pfam" id="PF00486">
    <property type="entry name" value="Trans_reg_C"/>
    <property type="match status" value="1"/>
</dbReference>
<dbReference type="Pfam" id="PF13432">
    <property type="entry name" value="TPR_16"/>
    <property type="match status" value="2"/>
</dbReference>
<dbReference type="PROSITE" id="PS50005">
    <property type="entry name" value="TPR"/>
    <property type="match status" value="1"/>
</dbReference>
<dbReference type="InterPro" id="IPR011990">
    <property type="entry name" value="TPR-like_helical_dom_sf"/>
</dbReference>
<keyword evidence="2" id="KW-0802">TPR repeat</keyword>
<dbReference type="PROSITE" id="PS50293">
    <property type="entry name" value="TPR_REGION"/>
    <property type="match status" value="1"/>
</dbReference>
<dbReference type="PANTHER" id="PTHR12558:SF33">
    <property type="entry name" value="BLL7664 PROTEIN"/>
    <property type="match status" value="1"/>
</dbReference>